<feature type="transmembrane region" description="Helical" evidence="8">
    <location>
        <begin position="564"/>
        <end position="583"/>
    </location>
</feature>
<dbReference type="PROSITE" id="PS50850">
    <property type="entry name" value="MFS"/>
    <property type="match status" value="1"/>
</dbReference>
<feature type="transmembrane region" description="Helical" evidence="8">
    <location>
        <begin position="429"/>
        <end position="450"/>
    </location>
</feature>
<feature type="transmembrane region" description="Helical" evidence="8">
    <location>
        <begin position="98"/>
        <end position="123"/>
    </location>
</feature>
<evidence type="ECO:0000313" key="10">
    <source>
        <dbReference type="EMBL" id="RKH96760.1"/>
    </source>
</evidence>
<feature type="transmembrane region" description="Helical" evidence="8">
    <location>
        <begin position="183"/>
        <end position="203"/>
    </location>
</feature>
<feature type="transmembrane region" description="Helical" evidence="8">
    <location>
        <begin position="69"/>
        <end position="86"/>
    </location>
</feature>
<feature type="transmembrane region" description="Helical" evidence="8">
    <location>
        <begin position="331"/>
        <end position="348"/>
    </location>
</feature>
<dbReference type="InterPro" id="IPR020846">
    <property type="entry name" value="MFS_dom"/>
</dbReference>
<dbReference type="InterPro" id="IPR011701">
    <property type="entry name" value="MFS"/>
</dbReference>
<feature type="region of interest" description="Disordered" evidence="7">
    <location>
        <begin position="480"/>
        <end position="504"/>
    </location>
</feature>
<feature type="transmembrane region" description="Helical" evidence="8">
    <location>
        <begin position="295"/>
        <end position="319"/>
    </location>
</feature>
<dbReference type="InterPro" id="IPR004638">
    <property type="entry name" value="EmrB-like"/>
</dbReference>
<feature type="transmembrane region" description="Helical" evidence="8">
    <location>
        <begin position="129"/>
        <end position="147"/>
    </location>
</feature>
<proteinExistence type="predicted"/>
<keyword evidence="4 8" id="KW-0812">Transmembrane</keyword>
<dbReference type="Gene3D" id="1.20.1720.10">
    <property type="entry name" value="Multidrug resistance protein D"/>
    <property type="match status" value="1"/>
</dbReference>
<accession>A0ABX9QCG6</accession>
<protein>
    <submittedName>
        <fullName evidence="10">DHA2 family efflux MFS transporter permease subunit</fullName>
    </submittedName>
</protein>
<keyword evidence="5 8" id="KW-1133">Transmembrane helix</keyword>
<evidence type="ECO:0000256" key="4">
    <source>
        <dbReference type="ARBA" id="ARBA00022692"/>
    </source>
</evidence>
<evidence type="ECO:0000256" key="6">
    <source>
        <dbReference type="ARBA" id="ARBA00023136"/>
    </source>
</evidence>
<gene>
    <name evidence="10" type="ORF">D7Y13_30765</name>
</gene>
<dbReference type="PANTHER" id="PTHR23501:SF197">
    <property type="entry name" value="COMD"/>
    <property type="match status" value="1"/>
</dbReference>
<dbReference type="RefSeq" id="WP_120585600.1">
    <property type="nucleotide sequence ID" value="NZ_RAWI01000320.1"/>
</dbReference>
<feature type="transmembrane region" description="Helical" evidence="8">
    <location>
        <begin position="250"/>
        <end position="274"/>
    </location>
</feature>
<dbReference type="CDD" id="cd17502">
    <property type="entry name" value="MFS_Azr1_MDR_like"/>
    <property type="match status" value="1"/>
</dbReference>
<feature type="transmembrane region" description="Helical" evidence="8">
    <location>
        <begin position="159"/>
        <end position="177"/>
    </location>
</feature>
<evidence type="ECO:0000259" key="9">
    <source>
        <dbReference type="PROSITE" id="PS50850"/>
    </source>
</evidence>
<evidence type="ECO:0000256" key="5">
    <source>
        <dbReference type="ARBA" id="ARBA00022989"/>
    </source>
</evidence>
<keyword evidence="11" id="KW-1185">Reference proteome</keyword>
<evidence type="ECO:0000256" key="3">
    <source>
        <dbReference type="ARBA" id="ARBA00022475"/>
    </source>
</evidence>
<feature type="domain" description="Major facilitator superfamily (MFS) profile" evidence="9">
    <location>
        <begin position="31"/>
        <end position="587"/>
    </location>
</feature>
<dbReference type="Gene3D" id="1.20.1250.20">
    <property type="entry name" value="MFS general substrate transporter like domains"/>
    <property type="match status" value="1"/>
</dbReference>
<evidence type="ECO:0000256" key="2">
    <source>
        <dbReference type="ARBA" id="ARBA00022448"/>
    </source>
</evidence>
<comment type="caution">
    <text evidence="10">The sequence shown here is derived from an EMBL/GenBank/DDBJ whole genome shotgun (WGS) entry which is preliminary data.</text>
</comment>
<dbReference type="Proteomes" id="UP000278907">
    <property type="component" value="Unassembled WGS sequence"/>
</dbReference>
<feature type="transmembrane region" description="Helical" evidence="8">
    <location>
        <begin position="29"/>
        <end position="49"/>
    </location>
</feature>
<keyword evidence="6 8" id="KW-0472">Membrane</keyword>
<evidence type="ECO:0000256" key="1">
    <source>
        <dbReference type="ARBA" id="ARBA00004651"/>
    </source>
</evidence>
<dbReference type="EMBL" id="RAWI01000320">
    <property type="protein sequence ID" value="RKH96760.1"/>
    <property type="molecule type" value="Genomic_DNA"/>
</dbReference>
<comment type="subcellular location">
    <subcellularLocation>
        <location evidence="1">Cell membrane</location>
        <topology evidence="1">Multi-pass membrane protein</topology>
    </subcellularLocation>
</comment>
<dbReference type="PANTHER" id="PTHR23501">
    <property type="entry name" value="MAJOR FACILITATOR SUPERFAMILY"/>
    <property type="match status" value="1"/>
</dbReference>
<feature type="compositionally biased region" description="Gly residues" evidence="7">
    <location>
        <begin position="480"/>
        <end position="491"/>
    </location>
</feature>
<dbReference type="SUPFAM" id="SSF103473">
    <property type="entry name" value="MFS general substrate transporter"/>
    <property type="match status" value="1"/>
</dbReference>
<organism evidence="10 11">
    <name type="scientific">Corallococcus praedator</name>
    <dbReference type="NCBI Taxonomy" id="2316724"/>
    <lineage>
        <taxon>Bacteria</taxon>
        <taxon>Pseudomonadati</taxon>
        <taxon>Myxococcota</taxon>
        <taxon>Myxococcia</taxon>
        <taxon>Myxococcales</taxon>
        <taxon>Cystobacterineae</taxon>
        <taxon>Myxococcaceae</taxon>
        <taxon>Corallococcus</taxon>
    </lineage>
</organism>
<dbReference type="InterPro" id="IPR036259">
    <property type="entry name" value="MFS_trans_sf"/>
</dbReference>
<name>A0ABX9QCG6_9BACT</name>
<dbReference type="NCBIfam" id="TIGR00711">
    <property type="entry name" value="efflux_EmrB"/>
    <property type="match status" value="1"/>
</dbReference>
<dbReference type="Pfam" id="PF07690">
    <property type="entry name" value="MFS_1"/>
    <property type="match status" value="1"/>
</dbReference>
<keyword evidence="3" id="KW-1003">Cell membrane</keyword>
<evidence type="ECO:0000256" key="7">
    <source>
        <dbReference type="SAM" id="MobiDB-lite"/>
    </source>
</evidence>
<keyword evidence="2" id="KW-0813">Transport</keyword>
<feature type="transmembrane region" description="Helical" evidence="8">
    <location>
        <begin position="223"/>
        <end position="244"/>
    </location>
</feature>
<evidence type="ECO:0000256" key="8">
    <source>
        <dbReference type="SAM" id="Phobius"/>
    </source>
</evidence>
<evidence type="ECO:0000313" key="11">
    <source>
        <dbReference type="Proteomes" id="UP000278907"/>
    </source>
</evidence>
<sequence length="599" mass="62382">MADTIADTAPGLRADAAPASERFSRSQKAFTLAGALLGLLLAALDQTIVATAGPSIQVDLRIAPEHYPWLTTAYLVASTMMVPVWGKLSDLLGRRAVLVAGIAVFLTGSFLCGAARSTLVLILCRAVQGLGSAALFTGSLAVVADLFPPRDRGKYQGLFGAVFGLSSVIGPLAGGFITDALGWHWVFFINLPVGALALALILLRMPPLKPEGLHGGRLDIPGAVALALAVVPLLLALSLGHGASAPRAGGFAWGSAPILGLFALSAVAGGLFIWRERRAKEPLLDPSLFRLRAFSAGNAAVFTIGAVFLASVTFLPLFMVNVVGLSATHSGLTLTPLTLGVVAGNVLSGQLVSRLGRYKTLMVGSLLFLMVGFAIMAFTLTPDSSQAEVTVKMVLVGLGLGPSIPLYTVAVQNAVPPQRIGVATSATTFFRQLGMTVGVALLGTVFAGTLGRELTTRTERATQGLPQDVRQELQASSSGGLGGVLGGGQGGEAAPSGSPFHPEQVKAKLRQGFAEERRQASQVLQGTAEARAHAKLDANEARALSTVDQLERALKESFTRATMAVYRFAIFVALAALFVTLLLPEMPLRRGAPRQAVVE</sequence>
<reference evidence="10 11" key="1">
    <citation type="submission" date="2018-09" db="EMBL/GenBank/DDBJ databases">
        <authorList>
            <person name="Livingstone P.G."/>
            <person name="Whitworth D.E."/>
        </authorList>
    </citation>
    <scope>NUCLEOTIDE SEQUENCE [LARGE SCALE GENOMIC DNA]</scope>
    <source>
        <strain evidence="10 11">CA031B</strain>
    </source>
</reference>
<feature type="transmembrane region" description="Helical" evidence="8">
    <location>
        <begin position="360"/>
        <end position="380"/>
    </location>
</feature>